<comment type="caution">
    <text evidence="7">The sequence shown here is derived from an EMBL/GenBank/DDBJ whole genome shotgun (WGS) entry which is preliminary data.</text>
</comment>
<reference evidence="7 8" key="1">
    <citation type="submission" date="2016-04" db="EMBL/GenBank/DDBJ databases">
        <title>The genome of Intoshia linei affirms orthonectids as highly simplified spiralians.</title>
        <authorList>
            <person name="Mikhailov K.V."/>
            <person name="Slusarev G.S."/>
            <person name="Nikitin M.A."/>
            <person name="Logacheva M.D."/>
            <person name="Penin A."/>
            <person name="Aleoshin V."/>
            <person name="Panchin Y.V."/>
        </authorList>
    </citation>
    <scope>NUCLEOTIDE SEQUENCE [LARGE SCALE GENOMIC DNA]</scope>
    <source>
        <strain evidence="7">Intl2013</strain>
        <tissue evidence="7">Whole animal</tissue>
    </source>
</reference>
<evidence type="ECO:0000313" key="7">
    <source>
        <dbReference type="EMBL" id="OAF65595.1"/>
    </source>
</evidence>
<evidence type="ECO:0000256" key="5">
    <source>
        <dbReference type="PROSITE-ProRule" id="PRU01006"/>
    </source>
</evidence>
<dbReference type="GO" id="GO:0005737">
    <property type="term" value="C:cytoplasm"/>
    <property type="evidence" value="ECO:0007669"/>
    <property type="project" value="UniProtKB-SubCell"/>
</dbReference>
<dbReference type="Proteomes" id="UP000078046">
    <property type="component" value="Unassembled WGS sequence"/>
</dbReference>
<dbReference type="PANTHER" id="PTHR12894:SF27">
    <property type="entry name" value="TRANSFORMING GROWTH FACTOR-BETA RECEPTOR-ASSOCIATED PROTEIN 1"/>
    <property type="match status" value="1"/>
</dbReference>
<feature type="repeat" description="CHCR" evidence="5">
    <location>
        <begin position="734"/>
        <end position="899"/>
    </location>
</feature>
<keyword evidence="2" id="KW-0813">Transport</keyword>
<dbReference type="PROSITE" id="PS50219">
    <property type="entry name" value="CNH"/>
    <property type="match status" value="1"/>
</dbReference>
<dbReference type="GO" id="GO:0006886">
    <property type="term" value="P:intracellular protein transport"/>
    <property type="evidence" value="ECO:0007669"/>
    <property type="project" value="UniProtKB-UniRule"/>
</dbReference>
<evidence type="ECO:0000256" key="3">
    <source>
        <dbReference type="ARBA" id="ARBA00022490"/>
    </source>
</evidence>
<dbReference type="InterPro" id="IPR036322">
    <property type="entry name" value="WD40_repeat_dom_sf"/>
</dbReference>
<dbReference type="Pfam" id="PF00780">
    <property type="entry name" value="CNH"/>
    <property type="match status" value="1"/>
</dbReference>
<organism evidence="7 8">
    <name type="scientific">Intoshia linei</name>
    <dbReference type="NCBI Taxonomy" id="1819745"/>
    <lineage>
        <taxon>Eukaryota</taxon>
        <taxon>Metazoa</taxon>
        <taxon>Spiralia</taxon>
        <taxon>Lophotrochozoa</taxon>
        <taxon>Mesozoa</taxon>
        <taxon>Orthonectida</taxon>
        <taxon>Rhopaluridae</taxon>
        <taxon>Intoshia</taxon>
    </lineage>
</organism>
<evidence type="ECO:0000259" key="6">
    <source>
        <dbReference type="PROSITE" id="PS50219"/>
    </source>
</evidence>
<dbReference type="AlphaFoldDB" id="A0A177AUC3"/>
<sequence>MKHDLAGRSFPTTGLGIVSIALFKGQSTGAPYGYAVGGIEARIGVKNLSGNDSKDNFAFKCHRVNQPNNVYECYTINALCTNKVRHGTIITGGSDGKFVYWDIFERTRLKFSSACNMPITAMDTSADGKIFAYALGYDWTKKSKIFDIIRLNFKLPNELVSLTSCTIGETKNPEFLLTTSNNRFLTVSIDECEKENLEVELNGNITCVHETFAKHVTKLELLKKSVLYICLADKYIHMYDSRLNKCVQTLTDTKGCTDFYLGSQKRGNYVGYYLIVLLRKKFKIFELDNMKKKFELYIKEINLRENPKHFVLIDDIIFMTISNQIHLLNIKSRATMSLNSEIDFLNYIERDKFSQPSQLDKIHKCINFYNYNTCAVNVANLTYLVNLSGKHIDREPIIWKQIIYDLVCTDVYIIGLLESLIEIKSMQYTDVIIDLINISEFKLEKFIKIRADDYLNVTFQTAKSLYVLRENDPMVQIDHLIDKKLFNVALQVSSDISDDNCIERDRRILSKKACHFIYCGRYTESFKLYDELNVCPGQAIVLYEKFRTEHFVDFNGATIPSLIKNESTVKTAIYCLIDYLIEKRKPFLFNLPDNVMYYDIITGKEMTFNTNHLANFVDYTLLKCYLITQKHSITSLLRTRNNLDFDMTQQLLIEYELNEDLFVLYEKYNKHRLAIEEISTKYTGIKNSQIRSSRIIEYCRKLDNQNCEIIFQVAEDLMKDETTSNNILKLFIYGSKTENDIDVFRVITLLQTHQPENIIKYLKYVVFKLNNSDPIIHDKLVKLYSSTLSRLDSEDVEFETLALDYNNFLKYSKYYDPETALSLLPNDNIVDHKIIIYKRLNMHNDVLTLYVYHKHEYDGAEQYLKNLLTKIENEHGVSTLENINSISHTLTFSHLDKLCLHLIYLYLKKNQPVRAYKFITTLMEQDVYINISDTIEYIQNDVSIYEIRKFVTLVLNQIHLTNQKLKLLYSLMKLNLYKNHKKLFLLRSGRFVVDDKTKCIICMKKIGVNIFIVEKKNFFCHYYCYQKNFGSKHL</sequence>
<dbReference type="GO" id="GO:0034058">
    <property type="term" value="P:endosomal vesicle fusion"/>
    <property type="evidence" value="ECO:0007669"/>
    <property type="project" value="TreeGrafter"/>
</dbReference>
<name>A0A177AUC3_9BILA</name>
<dbReference type="SUPFAM" id="SSF50978">
    <property type="entry name" value="WD40 repeat-like"/>
    <property type="match status" value="1"/>
</dbReference>
<feature type="domain" description="CNH" evidence="6">
    <location>
        <begin position="156"/>
        <end position="454"/>
    </location>
</feature>
<keyword evidence="3" id="KW-0963">Cytoplasm</keyword>
<keyword evidence="4" id="KW-0653">Protein transport</keyword>
<dbReference type="Pfam" id="PF10366">
    <property type="entry name" value="Vps39_1"/>
    <property type="match status" value="1"/>
</dbReference>
<evidence type="ECO:0000313" key="8">
    <source>
        <dbReference type="Proteomes" id="UP000078046"/>
    </source>
</evidence>
<dbReference type="InterPro" id="IPR019452">
    <property type="entry name" value="VPS39/TGF_beta_rcpt-assoc_1"/>
</dbReference>
<evidence type="ECO:0000256" key="4">
    <source>
        <dbReference type="ARBA" id="ARBA00022927"/>
    </source>
</evidence>
<proteinExistence type="predicted"/>
<dbReference type="InterPro" id="IPR000547">
    <property type="entry name" value="Clathrin_H-chain/VPS_repeat"/>
</dbReference>
<protein>
    <recommendedName>
        <fullName evidence="6">CNH domain-containing protein</fullName>
    </recommendedName>
</protein>
<dbReference type="PROSITE" id="PS50236">
    <property type="entry name" value="CHCR"/>
    <property type="match status" value="1"/>
</dbReference>
<evidence type="ECO:0000256" key="2">
    <source>
        <dbReference type="ARBA" id="ARBA00022448"/>
    </source>
</evidence>
<dbReference type="InterPro" id="IPR032914">
    <property type="entry name" value="Vam6/VPS39/TRAP1"/>
</dbReference>
<dbReference type="InterPro" id="IPR001180">
    <property type="entry name" value="CNH_dom"/>
</dbReference>
<gene>
    <name evidence="7" type="ORF">A3Q56_06656</name>
</gene>
<evidence type="ECO:0000256" key="1">
    <source>
        <dbReference type="ARBA" id="ARBA00004496"/>
    </source>
</evidence>
<dbReference type="OrthoDB" id="6269702at2759"/>
<dbReference type="GO" id="GO:0016020">
    <property type="term" value="C:membrane"/>
    <property type="evidence" value="ECO:0007669"/>
    <property type="project" value="TreeGrafter"/>
</dbReference>
<dbReference type="Gene3D" id="2.130.10.10">
    <property type="entry name" value="YVTN repeat-like/Quinoprotein amine dehydrogenase"/>
    <property type="match status" value="1"/>
</dbReference>
<dbReference type="InterPro" id="IPR015943">
    <property type="entry name" value="WD40/YVTN_repeat-like_dom_sf"/>
</dbReference>
<accession>A0A177AUC3</accession>
<dbReference type="EMBL" id="LWCA01001226">
    <property type="protein sequence ID" value="OAF65595.1"/>
    <property type="molecule type" value="Genomic_DNA"/>
</dbReference>
<comment type="subcellular location">
    <subcellularLocation>
        <location evidence="1">Cytoplasm</location>
    </subcellularLocation>
</comment>
<dbReference type="PANTHER" id="PTHR12894">
    <property type="entry name" value="CNH DOMAIN CONTAINING"/>
    <property type="match status" value="1"/>
</dbReference>
<dbReference type="GO" id="GO:0006914">
    <property type="term" value="P:autophagy"/>
    <property type="evidence" value="ECO:0007669"/>
    <property type="project" value="TreeGrafter"/>
</dbReference>
<keyword evidence="8" id="KW-1185">Reference proteome</keyword>